<dbReference type="Gene3D" id="3.60.70.12">
    <property type="entry name" value="L-amino peptidase D-ALA esterase/amidase"/>
    <property type="match status" value="1"/>
</dbReference>
<dbReference type="CDD" id="cd02253">
    <property type="entry name" value="DmpA"/>
    <property type="match status" value="1"/>
</dbReference>
<keyword evidence="2" id="KW-0645">Protease</keyword>
<dbReference type="InterPro" id="IPR005321">
    <property type="entry name" value="Peptidase_S58_DmpA"/>
</dbReference>
<proteinExistence type="inferred from homology"/>
<sequence length="362" mass="37435">MKLNSTDSSEAVPRRRLRDLGIAPGVFAPGPLNAITDVAGVLVGHATVSEGATIRTGATAILAHGGNIFRDKVPAAIAVFNGYGKFAGSTQIEELGEFETPIVLTNTLATGRAIEAIHAHMLAQPGNSRVVSINAVVGETNDSRLNDIRAGRPDISEIRAAIDAASGGAVAEGAVGAGTGTVAFGLKGGIGTSSRRVAFKSGEVFTVGVLVQSNYGGRLLVDGVPWNASPTCEDMDGSIVIVVATDAPLCERNLKRLGQRSFGGLAKTGAALSNGSGDYALAFSTHESVRRTPERRAGIVMTPTLPNELVSPLFEAVIEATEEAILNSLCMAHTVEGYDAGSDKPSRVEAISMEALALYKAR</sequence>
<evidence type="ECO:0000313" key="3">
    <source>
        <dbReference type="Proteomes" id="UP000532373"/>
    </source>
</evidence>
<dbReference type="InterPro" id="IPR016117">
    <property type="entry name" value="ArgJ-like_dom_sf"/>
</dbReference>
<reference evidence="2 3" key="1">
    <citation type="submission" date="2020-08" db="EMBL/GenBank/DDBJ databases">
        <title>Genomic Encyclopedia of Type Strains, Phase IV (KMG-IV): sequencing the most valuable type-strain genomes for metagenomic binning, comparative biology and taxonomic classification.</title>
        <authorList>
            <person name="Goeker M."/>
        </authorList>
    </citation>
    <scope>NUCLEOTIDE SEQUENCE [LARGE SCALE GENOMIC DNA]</scope>
    <source>
        <strain evidence="2 3">DSM 17454</strain>
    </source>
</reference>
<gene>
    <name evidence="2" type="ORF">HNQ96_001372</name>
</gene>
<comment type="caution">
    <text evidence="2">The sequence shown here is derived from an EMBL/GenBank/DDBJ whole genome shotgun (WGS) entry which is preliminary data.</text>
</comment>
<protein>
    <submittedName>
        <fullName evidence="2">D-aminopeptidase</fullName>
        <ecNumber evidence="2">3.4.11.19</ecNumber>
    </submittedName>
</protein>
<dbReference type="Pfam" id="PF03576">
    <property type="entry name" value="Peptidase_S58"/>
    <property type="match status" value="1"/>
</dbReference>
<keyword evidence="2" id="KW-0031">Aminopeptidase</keyword>
<accession>A0A8E1WD98</accession>
<dbReference type="PANTHER" id="PTHR36512:SF3">
    <property type="entry name" value="BLR5678 PROTEIN"/>
    <property type="match status" value="1"/>
</dbReference>
<evidence type="ECO:0000313" key="2">
    <source>
        <dbReference type="EMBL" id="MBB6465514.1"/>
    </source>
</evidence>
<dbReference type="PANTHER" id="PTHR36512">
    <property type="entry name" value="D-AMINOPEPTIDASE"/>
    <property type="match status" value="1"/>
</dbReference>
<dbReference type="EC" id="3.4.11.19" evidence="2"/>
<comment type="similarity">
    <text evidence="1">Belongs to the peptidase S58 family.</text>
</comment>
<dbReference type="SUPFAM" id="SSF56266">
    <property type="entry name" value="DmpA/ArgJ-like"/>
    <property type="match status" value="1"/>
</dbReference>
<keyword evidence="2" id="KW-0378">Hydrolase</keyword>
<dbReference type="RefSeq" id="WP_184768036.1">
    <property type="nucleotide sequence ID" value="NZ_JACHGI010000002.1"/>
</dbReference>
<dbReference type="AlphaFoldDB" id="A0A8E1WD98"/>
<name>A0A8E1WD98_9HYPH</name>
<dbReference type="EMBL" id="JACHGI010000002">
    <property type="protein sequence ID" value="MBB6465514.1"/>
    <property type="molecule type" value="Genomic_DNA"/>
</dbReference>
<organism evidence="2 3">
    <name type="scientific">Aminobacter carboxidus</name>
    <dbReference type="NCBI Taxonomy" id="376165"/>
    <lineage>
        <taxon>Bacteria</taxon>
        <taxon>Pseudomonadati</taxon>
        <taxon>Pseudomonadota</taxon>
        <taxon>Alphaproteobacteria</taxon>
        <taxon>Hyphomicrobiales</taxon>
        <taxon>Phyllobacteriaceae</taxon>
        <taxon>Aminobacter</taxon>
    </lineage>
</organism>
<dbReference type="Proteomes" id="UP000532373">
    <property type="component" value="Unassembled WGS sequence"/>
</dbReference>
<dbReference type="GO" id="GO:0004177">
    <property type="term" value="F:aminopeptidase activity"/>
    <property type="evidence" value="ECO:0007669"/>
    <property type="project" value="UniProtKB-KW"/>
</dbReference>
<evidence type="ECO:0000256" key="1">
    <source>
        <dbReference type="ARBA" id="ARBA00007068"/>
    </source>
</evidence>